<sequence length="117" mass="13405">LVNNCTIVSQSWLNECIQRKALVPTADFEVTLKIDDSLVNISTQRALLNPCTLFTGTVFYVPETYFKTRLVTREVFLEIIELSGGKFVKYVWNLVGERSYIIFAPDCLDHDAARRIE</sequence>
<dbReference type="WBParaSite" id="GPUH_0000525601-mRNA-1">
    <property type="protein sequence ID" value="GPUH_0000525601-mRNA-1"/>
    <property type="gene ID" value="GPUH_0000525601"/>
</dbReference>
<dbReference type="AlphaFoldDB" id="A0A183D958"/>
<name>A0A183D958_9BILA</name>
<accession>A0A183D958</accession>
<organism evidence="2">
    <name type="scientific">Gongylonema pulchrum</name>
    <dbReference type="NCBI Taxonomy" id="637853"/>
    <lineage>
        <taxon>Eukaryota</taxon>
        <taxon>Metazoa</taxon>
        <taxon>Ecdysozoa</taxon>
        <taxon>Nematoda</taxon>
        <taxon>Chromadorea</taxon>
        <taxon>Rhabditida</taxon>
        <taxon>Spirurina</taxon>
        <taxon>Spiruromorpha</taxon>
        <taxon>Spiruroidea</taxon>
        <taxon>Gongylonematidae</taxon>
        <taxon>Gongylonema</taxon>
    </lineage>
</organism>
<dbReference type="SUPFAM" id="SSF52113">
    <property type="entry name" value="BRCT domain"/>
    <property type="match status" value="1"/>
</dbReference>
<feature type="domain" description="BRCT" evidence="1">
    <location>
        <begin position="1"/>
        <end position="30"/>
    </location>
</feature>
<evidence type="ECO:0000313" key="2">
    <source>
        <dbReference type="WBParaSite" id="GPUH_0000525601-mRNA-1"/>
    </source>
</evidence>
<feature type="domain" description="BRCT" evidence="1">
    <location>
        <begin position="49"/>
        <end position="117"/>
    </location>
</feature>
<reference evidence="2" key="1">
    <citation type="submission" date="2016-06" db="UniProtKB">
        <authorList>
            <consortium name="WormBaseParasite"/>
        </authorList>
    </citation>
    <scope>IDENTIFICATION</scope>
</reference>
<dbReference type="InterPro" id="IPR036420">
    <property type="entry name" value="BRCT_dom_sf"/>
</dbReference>
<dbReference type="PROSITE" id="PS50172">
    <property type="entry name" value="BRCT"/>
    <property type="match status" value="2"/>
</dbReference>
<evidence type="ECO:0000259" key="1">
    <source>
        <dbReference type="PROSITE" id="PS50172"/>
    </source>
</evidence>
<protein>
    <submittedName>
        <fullName evidence="2">BRCT domain-containing protein</fullName>
    </submittedName>
</protein>
<dbReference type="InterPro" id="IPR001357">
    <property type="entry name" value="BRCT_dom"/>
</dbReference>
<proteinExistence type="predicted"/>
<dbReference type="Gene3D" id="3.40.50.10190">
    <property type="entry name" value="BRCT domain"/>
    <property type="match status" value="1"/>
</dbReference>